<keyword evidence="6" id="KW-0223">Dioxygenase</keyword>
<protein>
    <recommendedName>
        <fullName evidence="6">Dioxygenase</fullName>
        <ecNumber evidence="6">1.13.11.-</ecNumber>
    </recommendedName>
</protein>
<comment type="caution">
    <text evidence="7">The sequence shown here is derived from an EMBL/GenBank/DDBJ whole genome shotgun (WGS) entry which is preliminary data.</text>
</comment>
<keyword evidence="4 5" id="KW-0408">Iron</keyword>
<dbReference type="EMBL" id="RKLN01000002">
    <property type="protein sequence ID" value="RVW04940.1"/>
    <property type="molecule type" value="Genomic_DNA"/>
</dbReference>
<dbReference type="EC" id="1.13.11.-" evidence="6"/>
<dbReference type="Proteomes" id="UP000284333">
    <property type="component" value="Unassembled WGS sequence"/>
</dbReference>
<dbReference type="AlphaFoldDB" id="A0A438B1T7"/>
<dbReference type="InterPro" id="IPR004294">
    <property type="entry name" value="Carotenoid_Oase"/>
</dbReference>
<sequence>MATSYVDERYAPVRAEVTELNLPTRGTIPEWLHGRYLRNGPNPVADVRPDEYNWFTGDGMVHGVRLSGGRALWYRNPWVDSEVTSAALHRSAPPERGRSPLHGPSANTNVIGFAGRTLALVEAGVACAELSYELDTVDVGDFDGTVRGGYTAHPIEDPDTGELHAISYHFGRGDTVLYTVVGPDGRLRRRVPIRVGGSPMMHAFSLTRDYVVVYDLPVTFDVRSAVTANVARPLRPLAALALSATIGRVRMPRPLLNRLPRTRAGSFPYRWDENYPARVGLIPRHGDPTPLWLDVEPCYVFHPVNATSADGRVTVDLVVHERVFDEDVTGPSEGRPRLERWELEPQVSNRVRRTRLGDEHVEFPRFDERHTTALHHDCWLVAGSDDLSGEHQLIRSDRTRGTVAMRDFGPQSAVGEFVFHPESPDSPEGHGVVMGLVSDLAANSTELRILDAQTLEDQASIALPQRVPAGFHGNWLPDHTG</sequence>
<keyword evidence="2 5" id="KW-0479">Metal-binding</keyword>
<comment type="similarity">
    <text evidence="1 6">Belongs to the carotenoid oxygenase family.</text>
</comment>
<evidence type="ECO:0000256" key="4">
    <source>
        <dbReference type="ARBA" id="ARBA00023004"/>
    </source>
</evidence>
<feature type="binding site" evidence="5">
    <location>
        <position position="302"/>
    </location>
    <ligand>
        <name>Fe cation</name>
        <dbReference type="ChEBI" id="CHEBI:24875"/>
        <note>catalytic</note>
    </ligand>
</feature>
<name>A0A438B1T7_9NOCA</name>
<keyword evidence="8" id="KW-1185">Reference proteome</keyword>
<reference evidence="7 8" key="1">
    <citation type="submission" date="2018-11" db="EMBL/GenBank/DDBJ databases">
        <title>Rhodococcus spongicola sp. nov. and Rhodococcus xishaensis sp. nov. from marine sponges.</title>
        <authorList>
            <person name="Li L."/>
            <person name="Lin H.W."/>
        </authorList>
    </citation>
    <scope>NUCLEOTIDE SEQUENCE [LARGE SCALE GENOMIC DNA]</scope>
    <source>
        <strain evidence="7 8">LHW50502</strain>
    </source>
</reference>
<dbReference type="PANTHER" id="PTHR10543:SF89">
    <property type="entry name" value="CAROTENOID 9,10(9',10')-CLEAVAGE DIOXYGENASE 1"/>
    <property type="match status" value="1"/>
</dbReference>
<feature type="binding site" evidence="5">
    <location>
        <position position="202"/>
    </location>
    <ligand>
        <name>Fe cation</name>
        <dbReference type="ChEBI" id="CHEBI:24875"/>
        <note>catalytic</note>
    </ligand>
</feature>
<evidence type="ECO:0000256" key="2">
    <source>
        <dbReference type="ARBA" id="ARBA00022723"/>
    </source>
</evidence>
<evidence type="ECO:0000313" key="8">
    <source>
        <dbReference type="Proteomes" id="UP000284333"/>
    </source>
</evidence>
<evidence type="ECO:0000256" key="3">
    <source>
        <dbReference type="ARBA" id="ARBA00023002"/>
    </source>
</evidence>
<feature type="binding site" evidence="5">
    <location>
        <position position="472"/>
    </location>
    <ligand>
        <name>Fe cation</name>
        <dbReference type="ChEBI" id="CHEBI:24875"/>
        <note>catalytic</note>
    </ligand>
</feature>
<feature type="binding site" evidence="5">
    <location>
        <position position="153"/>
    </location>
    <ligand>
        <name>Fe cation</name>
        <dbReference type="ChEBI" id="CHEBI:24875"/>
        <note>catalytic</note>
    </ligand>
</feature>
<dbReference type="GO" id="GO:0010436">
    <property type="term" value="F:carotenoid dioxygenase activity"/>
    <property type="evidence" value="ECO:0007669"/>
    <property type="project" value="TreeGrafter"/>
</dbReference>
<dbReference type="PANTHER" id="PTHR10543">
    <property type="entry name" value="BETA-CAROTENE DIOXYGENASE"/>
    <property type="match status" value="1"/>
</dbReference>
<evidence type="ECO:0000256" key="5">
    <source>
        <dbReference type="PIRSR" id="PIRSR604294-1"/>
    </source>
</evidence>
<gene>
    <name evidence="7" type="ORF">EF834_08190</name>
</gene>
<dbReference type="OrthoDB" id="6636843at2"/>
<proteinExistence type="inferred from homology"/>
<dbReference type="Pfam" id="PF03055">
    <property type="entry name" value="RPE65"/>
    <property type="match status" value="1"/>
</dbReference>
<comment type="cofactor">
    <cofactor evidence="5 6">
        <name>Fe(2+)</name>
        <dbReference type="ChEBI" id="CHEBI:29033"/>
    </cofactor>
    <text evidence="5 6">Binds 1 Fe(2+) ion per subunit.</text>
</comment>
<keyword evidence="3 6" id="KW-0560">Oxidoreductase</keyword>
<dbReference type="GO" id="GO:0046872">
    <property type="term" value="F:metal ion binding"/>
    <property type="evidence" value="ECO:0007669"/>
    <property type="project" value="UniProtKB-KW"/>
</dbReference>
<evidence type="ECO:0000256" key="1">
    <source>
        <dbReference type="ARBA" id="ARBA00006787"/>
    </source>
</evidence>
<evidence type="ECO:0000256" key="6">
    <source>
        <dbReference type="RuleBase" id="RU364048"/>
    </source>
</evidence>
<accession>A0A438B1T7</accession>
<organism evidence="7 8">
    <name type="scientific">Rhodococcus spongiicola</name>
    <dbReference type="NCBI Taxonomy" id="2487352"/>
    <lineage>
        <taxon>Bacteria</taxon>
        <taxon>Bacillati</taxon>
        <taxon>Actinomycetota</taxon>
        <taxon>Actinomycetes</taxon>
        <taxon>Mycobacteriales</taxon>
        <taxon>Nocardiaceae</taxon>
        <taxon>Rhodococcus</taxon>
    </lineage>
</organism>
<dbReference type="RefSeq" id="WP_127946673.1">
    <property type="nucleotide sequence ID" value="NZ_RKLN01000002.1"/>
</dbReference>
<evidence type="ECO:0000313" key="7">
    <source>
        <dbReference type="EMBL" id="RVW04940.1"/>
    </source>
</evidence>
<dbReference type="GO" id="GO:0016121">
    <property type="term" value="P:carotene catabolic process"/>
    <property type="evidence" value="ECO:0007669"/>
    <property type="project" value="TreeGrafter"/>
</dbReference>